<sequence>MKASSEYSILFTCEHGGNRIPREYAPRFAEYQELLQTHRGWDPGTLLASNYFHQQVPSQLFASETSRLLVDLNRSETNPALFSRLVPPPSQLQREELLETYYRPWRQEVVDWIRSQAKRNLFVRHLSFHSFTPELNGQVRTAEIGLLYDPGRAPERDFCHCWRQAIRETFPEFRVRLNYPYRGISDGHTTALRKQFSAQQYSGIELEVNQQLFQQSARQVRPLIVGLYQSWHQAVRQTTGAA</sequence>
<organism evidence="1 2">
    <name type="scientific">Blastopirellula marina</name>
    <dbReference type="NCBI Taxonomy" id="124"/>
    <lineage>
        <taxon>Bacteria</taxon>
        <taxon>Pseudomonadati</taxon>
        <taxon>Planctomycetota</taxon>
        <taxon>Planctomycetia</taxon>
        <taxon>Pirellulales</taxon>
        <taxon>Pirellulaceae</taxon>
        <taxon>Blastopirellula</taxon>
    </lineage>
</organism>
<accession>A0A2S8G397</accession>
<protein>
    <submittedName>
        <fullName evidence="1">N-formylglutamate amidohydrolase</fullName>
    </submittedName>
</protein>
<dbReference type="SUPFAM" id="SSF53187">
    <property type="entry name" value="Zn-dependent exopeptidases"/>
    <property type="match status" value="1"/>
</dbReference>
<dbReference type="InterPro" id="IPR007709">
    <property type="entry name" value="N-FG_amidohydro"/>
</dbReference>
<dbReference type="Proteomes" id="UP000240009">
    <property type="component" value="Unassembled WGS sequence"/>
</dbReference>
<proteinExistence type="predicted"/>
<dbReference type="RefSeq" id="WP_105350121.1">
    <property type="nucleotide sequence ID" value="NZ_PUIA01000016.1"/>
</dbReference>
<reference evidence="1 2" key="1">
    <citation type="submission" date="2018-02" db="EMBL/GenBank/DDBJ databases">
        <title>Comparative genomes isolates from brazilian mangrove.</title>
        <authorList>
            <person name="Araujo J.E."/>
            <person name="Taketani R.G."/>
            <person name="Silva M.C.P."/>
            <person name="Loureco M.V."/>
            <person name="Andreote F.D."/>
        </authorList>
    </citation>
    <scope>NUCLEOTIDE SEQUENCE [LARGE SCALE GENOMIC DNA]</scope>
    <source>
        <strain evidence="1 2">HEX-2 MGV</strain>
    </source>
</reference>
<name>A0A2S8G397_9BACT</name>
<dbReference type="Pfam" id="PF05013">
    <property type="entry name" value="FGase"/>
    <property type="match status" value="1"/>
</dbReference>
<evidence type="ECO:0000313" key="2">
    <source>
        <dbReference type="Proteomes" id="UP000240009"/>
    </source>
</evidence>
<gene>
    <name evidence="1" type="ORF">C5Y96_03360</name>
</gene>
<dbReference type="GO" id="GO:0016787">
    <property type="term" value="F:hydrolase activity"/>
    <property type="evidence" value="ECO:0007669"/>
    <property type="project" value="UniProtKB-KW"/>
</dbReference>
<dbReference type="EMBL" id="PUIA01000016">
    <property type="protein sequence ID" value="PQO38922.1"/>
    <property type="molecule type" value="Genomic_DNA"/>
</dbReference>
<keyword evidence="1" id="KW-0378">Hydrolase</keyword>
<dbReference type="Gene3D" id="3.40.630.40">
    <property type="entry name" value="Zn-dependent exopeptidases"/>
    <property type="match status" value="1"/>
</dbReference>
<comment type="caution">
    <text evidence="1">The sequence shown here is derived from an EMBL/GenBank/DDBJ whole genome shotgun (WGS) entry which is preliminary data.</text>
</comment>
<dbReference type="AlphaFoldDB" id="A0A2S8G397"/>
<dbReference type="OrthoDB" id="9815326at2"/>
<evidence type="ECO:0000313" key="1">
    <source>
        <dbReference type="EMBL" id="PQO38922.1"/>
    </source>
</evidence>